<protein>
    <submittedName>
        <fullName evidence="2">Uncharacterized protein</fullName>
    </submittedName>
</protein>
<proteinExistence type="predicted"/>
<keyword evidence="3" id="KW-1185">Reference proteome</keyword>
<organism evidence="2 3">
    <name type="scientific">Ignicoccus pacificus DSM 13166</name>
    <dbReference type="NCBI Taxonomy" id="940294"/>
    <lineage>
        <taxon>Archaea</taxon>
        <taxon>Thermoproteota</taxon>
        <taxon>Thermoprotei</taxon>
        <taxon>Desulfurococcales</taxon>
        <taxon>Desulfurococcaceae</taxon>
        <taxon>Ignicoccus</taxon>
    </lineage>
</organism>
<evidence type="ECO:0000313" key="3">
    <source>
        <dbReference type="Proteomes" id="UP001063698"/>
    </source>
</evidence>
<dbReference type="Proteomes" id="UP001063698">
    <property type="component" value="Chromosome"/>
</dbReference>
<keyword evidence="1" id="KW-1133">Transmembrane helix</keyword>
<keyword evidence="1" id="KW-0472">Membrane</keyword>
<reference evidence="2" key="1">
    <citation type="submission" date="2013-11" db="EMBL/GenBank/DDBJ databases">
        <title>Comparative genomics of Ignicoccus.</title>
        <authorList>
            <person name="Podar M."/>
        </authorList>
    </citation>
    <scope>NUCLEOTIDE SEQUENCE</scope>
    <source>
        <strain evidence="2">DSM 13166</strain>
    </source>
</reference>
<evidence type="ECO:0000313" key="2">
    <source>
        <dbReference type="EMBL" id="UXD22143.1"/>
    </source>
</evidence>
<feature type="transmembrane region" description="Helical" evidence="1">
    <location>
        <begin position="345"/>
        <end position="370"/>
    </location>
</feature>
<sequence length="371" mass="43665">MGSRLILLRRKRKLTFDFHSFEKAYEHLQGCLRSFIKGEGRRDGDCVHPPMKFCRCGKNLLTNELSVAYFAVILEVTDPKDLKKLDELMKPLEPLYKEEELRVYNVLKVKLDDEYLLPSVFIAVSRDFINWSDDFERVLKKLGMSYRRLSVVMKNKNFGIVKMNATYHYLSLYKEIVTFLGKEINEILSSCMCLKDDNVVFDVYCLINERIRLGEYEEVPIHLLPLYLNEMISDLMKLNVSSILKLPRLTTKMQNVYKGMSLLRQMIDFRTDLLAILQDVEEDLEYVEQSMGKLDEVSRRAVEALLDDVKERYKLMKWIYTYTGGVIDKMDNLIERIMNLQLFNINIYFFVLTILSILIMVTQLLMAFVVH</sequence>
<dbReference type="AlphaFoldDB" id="A0A977PKM7"/>
<gene>
    <name evidence="2" type="ORF">IPA_02085</name>
</gene>
<dbReference type="KEGG" id="ipc:IPA_02085"/>
<evidence type="ECO:0000256" key="1">
    <source>
        <dbReference type="SAM" id="Phobius"/>
    </source>
</evidence>
<keyword evidence="1" id="KW-0812">Transmembrane</keyword>
<name>A0A977PKM7_9CREN</name>
<dbReference type="EMBL" id="CP006868">
    <property type="protein sequence ID" value="UXD22143.1"/>
    <property type="molecule type" value="Genomic_DNA"/>
</dbReference>
<accession>A0A977PKM7</accession>